<organism evidence="4 5">
    <name type="scientific">Nitrospira moscoviensis</name>
    <dbReference type="NCBI Taxonomy" id="42253"/>
    <lineage>
        <taxon>Bacteria</taxon>
        <taxon>Pseudomonadati</taxon>
        <taxon>Nitrospirota</taxon>
        <taxon>Nitrospiria</taxon>
        <taxon>Nitrospirales</taxon>
        <taxon>Nitrospiraceae</taxon>
        <taxon>Nitrospira</taxon>
    </lineage>
</organism>
<dbReference type="Proteomes" id="UP000069205">
    <property type="component" value="Chromosome"/>
</dbReference>
<protein>
    <recommendedName>
        <fullName evidence="6">Magnesium transporter MgtE intracellular domain-containing protein</fullName>
    </recommendedName>
</protein>
<keyword evidence="3" id="KW-0472">Membrane</keyword>
<evidence type="ECO:0000256" key="3">
    <source>
        <dbReference type="SAM" id="Phobius"/>
    </source>
</evidence>
<keyword evidence="3" id="KW-0812">Transmembrane</keyword>
<feature type="coiled-coil region" evidence="1">
    <location>
        <begin position="118"/>
        <end position="186"/>
    </location>
</feature>
<dbReference type="AlphaFoldDB" id="A0A0K2GBL4"/>
<evidence type="ECO:0000313" key="4">
    <source>
        <dbReference type="EMBL" id="ALA58340.1"/>
    </source>
</evidence>
<name>A0A0K2GBL4_NITMO</name>
<feature type="compositionally biased region" description="Low complexity" evidence="2">
    <location>
        <begin position="78"/>
        <end position="88"/>
    </location>
</feature>
<keyword evidence="1" id="KW-0175">Coiled coil</keyword>
<dbReference type="EMBL" id="CP011801">
    <property type="protein sequence ID" value="ALA58340.1"/>
    <property type="molecule type" value="Genomic_DNA"/>
</dbReference>
<dbReference type="SUPFAM" id="SSF158791">
    <property type="entry name" value="MgtE N-terminal domain-like"/>
    <property type="match status" value="1"/>
</dbReference>
<dbReference type="KEGG" id="nmv:NITMOv2_1921"/>
<dbReference type="STRING" id="42253.NITMOv2_1921"/>
<proteinExistence type="predicted"/>
<reference evidence="4 5" key="1">
    <citation type="journal article" date="2015" name="Proc. Natl. Acad. Sci. U.S.A.">
        <title>Expanded metabolic versatility of ubiquitous nitrite-oxidizing bacteria from the genus Nitrospira.</title>
        <authorList>
            <person name="Koch H."/>
            <person name="Lucker S."/>
            <person name="Albertsen M."/>
            <person name="Kitzinger K."/>
            <person name="Herbold C."/>
            <person name="Spieck E."/>
            <person name="Nielsen P.H."/>
            <person name="Wagner M."/>
            <person name="Daims H."/>
        </authorList>
    </citation>
    <scope>NUCLEOTIDE SEQUENCE [LARGE SCALE GENOMIC DNA]</scope>
    <source>
        <strain evidence="4 5">NSP M-1</strain>
    </source>
</reference>
<evidence type="ECO:0008006" key="6">
    <source>
        <dbReference type="Google" id="ProtNLM"/>
    </source>
</evidence>
<evidence type="ECO:0000256" key="1">
    <source>
        <dbReference type="SAM" id="Coils"/>
    </source>
</evidence>
<feature type="transmembrane region" description="Helical" evidence="3">
    <location>
        <begin position="33"/>
        <end position="53"/>
    </location>
</feature>
<evidence type="ECO:0000256" key="2">
    <source>
        <dbReference type="SAM" id="MobiDB-lite"/>
    </source>
</evidence>
<keyword evidence="5" id="KW-1185">Reference proteome</keyword>
<feature type="region of interest" description="Disordered" evidence="2">
    <location>
        <begin position="60"/>
        <end position="109"/>
    </location>
</feature>
<sequence>MRTTPMAERRTDRIILSRASRGRRSLSPAQRRSYLWTLAGGLVGSTVLLWIMVQLGQASDPKSKATLTPARPSERSASHAAPSSPVAESEMDEQSLAPPAPALQGPALDTPREILDMLDLRKRDLDRREEAIRQQEERLMMVKAEIEQLLTKNEALEQRLQQARAKQDQQAADAKAEHTKAQLERERRAQAHKNEYQAQLAKMYETMAPEEAAARLERMPDRKAVEILRLVKGKTAGAILAQIKVDRAAKLTEQLLTLAP</sequence>
<accession>A0A0K2GBL4</accession>
<gene>
    <name evidence="4" type="ORF">NITMOv2_1921</name>
</gene>
<keyword evidence="3" id="KW-1133">Transmembrane helix</keyword>
<evidence type="ECO:0000313" key="5">
    <source>
        <dbReference type="Proteomes" id="UP000069205"/>
    </source>
</evidence>
<dbReference type="PATRIC" id="fig|42253.5.peg.1891"/>